<evidence type="ECO:0000256" key="1">
    <source>
        <dbReference type="SAM" id="Phobius"/>
    </source>
</evidence>
<dbReference type="InterPro" id="IPR012505">
    <property type="entry name" value="YbbR"/>
</dbReference>
<accession>A0A110A866</accession>
<keyword evidence="1" id="KW-0472">Membrane</keyword>
<dbReference type="Gene3D" id="2.170.120.30">
    <property type="match status" value="2"/>
</dbReference>
<evidence type="ECO:0000313" key="5">
    <source>
        <dbReference type="Proteomes" id="UP000184204"/>
    </source>
</evidence>
<feature type="transmembrane region" description="Helical" evidence="1">
    <location>
        <begin position="12"/>
        <end position="32"/>
    </location>
</feature>
<proteinExistence type="predicted"/>
<organism evidence="3 5">
    <name type="scientific">Anaerotignum propionicum DSM 1682</name>
    <dbReference type="NCBI Taxonomy" id="991789"/>
    <lineage>
        <taxon>Bacteria</taxon>
        <taxon>Bacillati</taxon>
        <taxon>Bacillota</taxon>
        <taxon>Clostridia</taxon>
        <taxon>Lachnospirales</taxon>
        <taxon>Anaerotignaceae</taxon>
        <taxon>Anaerotignum</taxon>
    </lineage>
</organism>
<name>A0A110A866_ANAPI</name>
<reference evidence="3" key="4">
    <citation type="submission" date="2016-11" db="EMBL/GenBank/DDBJ databases">
        <authorList>
            <person name="Varghese N."/>
            <person name="Submissions S."/>
        </authorList>
    </citation>
    <scope>NUCLEOTIDE SEQUENCE</scope>
    <source>
        <strain evidence="3">DSM 1682</strain>
    </source>
</reference>
<dbReference type="Pfam" id="PF07949">
    <property type="entry name" value="YbbR"/>
    <property type="match status" value="2"/>
</dbReference>
<dbReference type="RefSeq" id="WP_066053421.1">
    <property type="nucleotide sequence ID" value="NZ_CP014223.1"/>
</dbReference>
<dbReference type="InterPro" id="IPR053154">
    <property type="entry name" value="c-di-AMP_regulator"/>
</dbReference>
<protein>
    <submittedName>
        <fullName evidence="3">YbbR domain-containing protein</fullName>
    </submittedName>
    <submittedName>
        <fullName evidence="2">YbbR-like protein</fullName>
    </submittedName>
</protein>
<reference evidence="2 4" key="1">
    <citation type="journal article" date="2016" name="Genome Announc.">
        <title>Complete Genome Sequence of the Amino Acid-Fermenting Clostridium propionicum X2 (DSM 1682).</title>
        <authorList>
            <person name="Poehlein A."/>
            <person name="Schlien K."/>
            <person name="Chowdhury N.P."/>
            <person name="Gottschalk G."/>
            <person name="Buckel W."/>
            <person name="Daniel R."/>
        </authorList>
    </citation>
    <scope>NUCLEOTIDE SEQUENCE [LARGE SCALE GENOMIC DNA]</scope>
    <source>
        <strain evidence="2 4">X2</strain>
    </source>
</reference>
<keyword evidence="1" id="KW-0812">Transmembrane</keyword>
<dbReference type="KEGG" id="cpro:CPRO_29740"/>
<evidence type="ECO:0000313" key="3">
    <source>
        <dbReference type="EMBL" id="SHE32944.1"/>
    </source>
</evidence>
<keyword evidence="1" id="KW-1133">Transmembrane helix</keyword>
<dbReference type="OrthoDB" id="2111604at2"/>
<dbReference type="EMBL" id="FQUA01000001">
    <property type="protein sequence ID" value="SHE32944.1"/>
    <property type="molecule type" value="Genomic_DNA"/>
</dbReference>
<sequence>MKKFQETLMKDLGWKLLSIGIATIMWFMVININQPVDTRTYSKYITLDNMEVLTDRGLTARNAEDIAATKVNIKIKAQRTSLDRLNQSNDWLQVSVDFSGLKNAMAGDTVSLPVKVEMLGGYSGYTIVSKAPANIQVSIERLASKELPIEITLNGELPKNALYSAPVLSANTVWVKGPASSVERVIAVRGMINAQDVQGDVQLNAKLVPYDSHGTQVKGVKLGTSEVTVIYGALGLKSIPIKVNISGTPADGFEFGETTCTPQTIEVVANPEILKDFIYLQLPDIDISGSGATLRKSFAVADYLPEGIAIKDGSSPTIQVNVQVLAANSREIVVRSNQLTVLKGVSGMSYEISGSAKVVITGEETLINNIDESTLTGTVDVSGLSVGHHKVPITLNLADGITAGYAYIDVAISQEADASDSES</sequence>
<gene>
    <name evidence="2" type="ORF">CPRO_29740</name>
    <name evidence="3" type="ORF">SAMN02745151_00413</name>
</gene>
<dbReference type="Proteomes" id="UP000184204">
    <property type="component" value="Unassembled WGS sequence"/>
</dbReference>
<dbReference type="Proteomes" id="UP000068026">
    <property type="component" value="Chromosome"/>
</dbReference>
<dbReference type="PANTHER" id="PTHR37804:SF1">
    <property type="entry name" value="CDAA REGULATORY PROTEIN CDAR"/>
    <property type="match status" value="1"/>
</dbReference>
<dbReference type="Gene3D" id="2.170.120.40">
    <property type="entry name" value="YbbR-like domain"/>
    <property type="match status" value="2"/>
</dbReference>
<evidence type="ECO:0000313" key="2">
    <source>
        <dbReference type="EMBL" id="AMJ42503.1"/>
    </source>
</evidence>
<dbReference type="AlphaFoldDB" id="A0A110A866"/>
<keyword evidence="4" id="KW-1185">Reference proteome</keyword>
<reference evidence="5" key="3">
    <citation type="submission" date="2016-11" db="EMBL/GenBank/DDBJ databases">
        <authorList>
            <person name="Jaros S."/>
            <person name="Januszkiewicz K."/>
            <person name="Wedrychowicz H."/>
        </authorList>
    </citation>
    <scope>NUCLEOTIDE SEQUENCE [LARGE SCALE GENOMIC DNA]</scope>
    <source>
        <strain evidence="5">DSM 1682</strain>
    </source>
</reference>
<evidence type="ECO:0000313" key="4">
    <source>
        <dbReference type="Proteomes" id="UP000068026"/>
    </source>
</evidence>
<dbReference type="EMBL" id="CP014223">
    <property type="protein sequence ID" value="AMJ42503.1"/>
    <property type="molecule type" value="Genomic_DNA"/>
</dbReference>
<reference evidence="4" key="2">
    <citation type="submission" date="2016-01" db="EMBL/GenBank/DDBJ databases">
        <authorList>
            <person name="Poehlein A."/>
            <person name="Schlien K."/>
            <person name="Gottschalk G."/>
            <person name="Buckel W."/>
            <person name="Daniel R."/>
        </authorList>
    </citation>
    <scope>NUCLEOTIDE SEQUENCE [LARGE SCALE GENOMIC DNA]</scope>
    <source>
        <strain evidence="4">X2</strain>
    </source>
</reference>
<dbReference type="PANTHER" id="PTHR37804">
    <property type="entry name" value="CDAA REGULATORY PROTEIN CDAR"/>
    <property type="match status" value="1"/>
</dbReference>